<protein>
    <recommendedName>
        <fullName evidence="3">Thioredoxin domain-containing protein</fullName>
    </recommendedName>
</protein>
<dbReference type="InterPro" id="IPR036249">
    <property type="entry name" value="Thioredoxin-like_sf"/>
</dbReference>
<evidence type="ECO:0000313" key="1">
    <source>
        <dbReference type="EMBL" id="CDR96919.1"/>
    </source>
</evidence>
<sequence>MESRSQWTAALVALTAAAVATIGCSSLLIDPMQHELQVGNETTFVSKVKVARQTTSTAAFFYTPSDSGIKSLIDKEVDVVSRELKGIYTIVAMDCSSPSLKSICEAELGAGYSTPVLRVYPKLPMPAYNYSGNMVSAMIKRELVKHVASLVEVIKPGKLPEFMGKFETMPKALLFSDKAGPNYVYKALSLVMDKKLLLGFVNVGENPELKARYKVKSLPDLIVVKPDSKVDRFEGTFDYSSMFEWLNVYSETFLLGSGYDAGNTKATKSKTWKHDPLPQLTLESHMDICFNKSHGFCVIYLTNGELGADDRQMLMELSARYKGEFTGKWMWMNLAAEPGFAELFGQPAELPSVAIFNPKKKLRFMIFEGDGAVTREGIENMLEKILGGDARFKLVRGDKLPAFAPVVASQHDEL</sequence>
<dbReference type="AlphaFoldDB" id="A0A061DCV8"/>
<dbReference type="STRING" id="5866.A0A061DCV8"/>
<gene>
    <name evidence="1" type="ORF">BBBOND_0308230</name>
</gene>
<dbReference type="CDD" id="cd02947">
    <property type="entry name" value="TRX_family"/>
    <property type="match status" value="1"/>
</dbReference>
<organism evidence="1 2">
    <name type="scientific">Babesia bigemina</name>
    <dbReference type="NCBI Taxonomy" id="5866"/>
    <lineage>
        <taxon>Eukaryota</taxon>
        <taxon>Sar</taxon>
        <taxon>Alveolata</taxon>
        <taxon>Apicomplexa</taxon>
        <taxon>Aconoidasida</taxon>
        <taxon>Piroplasmida</taxon>
        <taxon>Babesiidae</taxon>
        <taxon>Babesia</taxon>
    </lineage>
</organism>
<proteinExistence type="predicted"/>
<evidence type="ECO:0000313" key="2">
    <source>
        <dbReference type="Proteomes" id="UP000033188"/>
    </source>
</evidence>
<dbReference type="PANTHER" id="PTHR45184">
    <property type="entry name" value="DNAJ PROTEIN ERDJ3A"/>
    <property type="match status" value="1"/>
</dbReference>
<dbReference type="RefSeq" id="XP_012769105.1">
    <property type="nucleotide sequence ID" value="XM_012913651.1"/>
</dbReference>
<accession>A0A061DCV8</accession>
<dbReference type="InterPro" id="IPR052842">
    <property type="entry name" value="ER_Co-chaperone"/>
</dbReference>
<reference evidence="2" key="1">
    <citation type="journal article" date="2014" name="Nucleic Acids Res.">
        <title>The evolutionary dynamics of variant antigen genes in Babesia reveal a history of genomic innovation underlying host-parasite interaction.</title>
        <authorList>
            <person name="Jackson A.P."/>
            <person name="Otto T.D."/>
            <person name="Darby A."/>
            <person name="Ramaprasad A."/>
            <person name="Xia D."/>
            <person name="Echaide I.E."/>
            <person name="Farber M."/>
            <person name="Gahlot S."/>
            <person name="Gamble J."/>
            <person name="Gupta D."/>
            <person name="Gupta Y."/>
            <person name="Jackson L."/>
            <person name="Malandrin L."/>
            <person name="Malas T.B."/>
            <person name="Moussa E."/>
            <person name="Nair M."/>
            <person name="Reid A.J."/>
            <person name="Sanders M."/>
            <person name="Sharma J."/>
            <person name="Tracey A."/>
            <person name="Quail M.A."/>
            <person name="Weir W."/>
            <person name="Wastling J.M."/>
            <person name="Hall N."/>
            <person name="Willadsen P."/>
            <person name="Lingelbach K."/>
            <person name="Shiels B."/>
            <person name="Tait A."/>
            <person name="Berriman M."/>
            <person name="Allred D.R."/>
            <person name="Pain A."/>
        </authorList>
    </citation>
    <scope>NUCLEOTIDE SEQUENCE [LARGE SCALE GENOMIC DNA]</scope>
    <source>
        <strain evidence="2">Bond</strain>
    </source>
</reference>
<dbReference type="OrthoDB" id="427280at2759"/>
<dbReference type="Proteomes" id="UP000033188">
    <property type="component" value="Chromosome 3"/>
</dbReference>
<keyword evidence="2" id="KW-1185">Reference proteome</keyword>
<dbReference type="SUPFAM" id="SSF52833">
    <property type="entry name" value="Thioredoxin-like"/>
    <property type="match status" value="2"/>
</dbReference>
<dbReference type="Gene3D" id="3.40.30.10">
    <property type="entry name" value="Glutaredoxin"/>
    <property type="match status" value="2"/>
</dbReference>
<dbReference type="PROSITE" id="PS51257">
    <property type="entry name" value="PROKAR_LIPOPROTEIN"/>
    <property type="match status" value="1"/>
</dbReference>
<dbReference type="EMBL" id="LK391709">
    <property type="protein sequence ID" value="CDR96919.1"/>
    <property type="molecule type" value="Genomic_DNA"/>
</dbReference>
<dbReference type="OMA" id="FCYINNE"/>
<evidence type="ECO:0008006" key="3">
    <source>
        <dbReference type="Google" id="ProtNLM"/>
    </source>
</evidence>
<dbReference type="GeneID" id="24565460"/>
<dbReference type="KEGG" id="bbig:BBBOND_0308230"/>
<dbReference type="PANTHER" id="PTHR45184:SF1">
    <property type="entry name" value="DNAJ PROTEIN ERDJ3A"/>
    <property type="match status" value="1"/>
</dbReference>
<dbReference type="VEuPathDB" id="PiroplasmaDB:BBBOND_0308230"/>
<name>A0A061DCV8_BABBI</name>